<dbReference type="Proteomes" id="UP000000770">
    <property type="component" value="Chromosome"/>
</dbReference>
<evidence type="ECO:0000313" key="2">
    <source>
        <dbReference type="Proteomes" id="UP000000770"/>
    </source>
</evidence>
<dbReference type="EMBL" id="CP000891">
    <property type="protein sequence ID" value="ABX50748.1"/>
    <property type="molecule type" value="Genomic_DNA"/>
</dbReference>
<organism evidence="1 2">
    <name type="scientific">Shewanella baltica (strain OS195)</name>
    <dbReference type="NCBI Taxonomy" id="399599"/>
    <lineage>
        <taxon>Bacteria</taxon>
        <taxon>Pseudomonadati</taxon>
        <taxon>Pseudomonadota</taxon>
        <taxon>Gammaproteobacteria</taxon>
        <taxon>Alteromonadales</taxon>
        <taxon>Shewanellaceae</taxon>
        <taxon>Shewanella</taxon>
    </lineage>
</organism>
<gene>
    <name evidence="1" type="ordered locus">Sbal195_3586</name>
</gene>
<dbReference type="HOGENOM" id="CLU_2939250_0_0_6"/>
<protein>
    <submittedName>
        <fullName evidence="1">Uncharacterized protein</fullName>
    </submittedName>
</protein>
<accession>A9L0W7</accession>
<dbReference type="AlphaFoldDB" id="A9L0W7"/>
<evidence type="ECO:0000313" key="1">
    <source>
        <dbReference type="EMBL" id="ABX50748.1"/>
    </source>
</evidence>
<proteinExistence type="predicted"/>
<name>A9L0W7_SHEB9</name>
<reference evidence="1 2" key="1">
    <citation type="submission" date="2007-11" db="EMBL/GenBank/DDBJ databases">
        <title>Complete sequence of chromosome of Shewanella baltica OS195.</title>
        <authorList>
            <consortium name="US DOE Joint Genome Institute"/>
            <person name="Copeland A."/>
            <person name="Lucas S."/>
            <person name="Lapidus A."/>
            <person name="Barry K."/>
            <person name="Glavina del Rio T."/>
            <person name="Dalin E."/>
            <person name="Tice H."/>
            <person name="Pitluck S."/>
            <person name="Chain P."/>
            <person name="Malfatti S."/>
            <person name="Shin M."/>
            <person name="Vergez L."/>
            <person name="Schmutz J."/>
            <person name="Larimer F."/>
            <person name="Land M."/>
            <person name="Hauser L."/>
            <person name="Kyrpides N."/>
            <person name="Kim E."/>
            <person name="Brettar I."/>
            <person name="Rodrigues J."/>
            <person name="Konstantinidis K."/>
            <person name="Klappenbach J."/>
            <person name="Hofle M."/>
            <person name="Tiedje J."/>
            <person name="Richardson P."/>
        </authorList>
    </citation>
    <scope>NUCLEOTIDE SEQUENCE [LARGE SCALE GENOMIC DNA]</scope>
    <source>
        <strain evidence="1 2">OS195</strain>
    </source>
</reference>
<sequence length="60" mass="7273">MVIGETTVRPMDGAVEHPRMDLLRVDESMPWLRLRYTLTLIQWFYPLVHSKRFQISEKKR</sequence>
<dbReference type="KEGG" id="sbn:Sbal195_3586"/>